<name>A0A2S8G2D3_9BACT</name>
<gene>
    <name evidence="2" type="ORF">C5Y98_09510</name>
</gene>
<evidence type="ECO:0000313" key="2">
    <source>
        <dbReference type="EMBL" id="PQO38294.1"/>
    </source>
</evidence>
<sequence>MTVRKTLLLLLATMLGPNLWLGSSFATEIAPQDSLVSVRMNADFHPELEFRIAEALRRPPVDWNFAKDHTYAEIAQPVDNQDISDEIIARWEALYFNSPTQVEDKVSESLASQMKVLEEAGKTIQAISSDLIASWFQETTYFAANQHPADFISLDDLPKIHTGEEIALQLEAEYVQFPLDPYGYEEYNCYFEPEIYDWFVFVTDDLTVVYVHEDSDVMPLKVEPETLAADADESAVPESLKVVIREAVRSAISGEIEVMDFAMQAKNAWQSATSPIWNRYVKENQLFRIERVAQLREMFRF</sequence>
<accession>A0A2S8G2D3</accession>
<dbReference type="EMBL" id="PUIB01000011">
    <property type="protein sequence ID" value="PQO38294.1"/>
    <property type="molecule type" value="Genomic_DNA"/>
</dbReference>
<dbReference type="OrthoDB" id="271029at2"/>
<feature type="signal peptide" evidence="1">
    <location>
        <begin position="1"/>
        <end position="26"/>
    </location>
</feature>
<dbReference type="Proteomes" id="UP000239388">
    <property type="component" value="Unassembled WGS sequence"/>
</dbReference>
<protein>
    <submittedName>
        <fullName evidence="2">Uncharacterized protein</fullName>
    </submittedName>
</protein>
<evidence type="ECO:0000256" key="1">
    <source>
        <dbReference type="SAM" id="SignalP"/>
    </source>
</evidence>
<proteinExistence type="predicted"/>
<feature type="chain" id="PRO_5015584557" evidence="1">
    <location>
        <begin position="27"/>
        <end position="301"/>
    </location>
</feature>
<keyword evidence="1" id="KW-0732">Signal</keyword>
<evidence type="ECO:0000313" key="3">
    <source>
        <dbReference type="Proteomes" id="UP000239388"/>
    </source>
</evidence>
<dbReference type="RefSeq" id="WP_105353578.1">
    <property type="nucleotide sequence ID" value="NZ_PUIB01000011.1"/>
</dbReference>
<organism evidence="2 3">
    <name type="scientific">Blastopirellula marina</name>
    <dbReference type="NCBI Taxonomy" id="124"/>
    <lineage>
        <taxon>Bacteria</taxon>
        <taxon>Pseudomonadati</taxon>
        <taxon>Planctomycetota</taxon>
        <taxon>Planctomycetia</taxon>
        <taxon>Pirellulales</taxon>
        <taxon>Pirellulaceae</taxon>
        <taxon>Blastopirellula</taxon>
    </lineage>
</organism>
<reference evidence="2 3" key="1">
    <citation type="submission" date="2018-02" db="EMBL/GenBank/DDBJ databases">
        <title>Comparative genomes isolates from brazilian mangrove.</title>
        <authorList>
            <person name="Araujo J.E."/>
            <person name="Taketani R.G."/>
            <person name="Silva M.C.P."/>
            <person name="Loureco M.V."/>
            <person name="Andreote F.D."/>
        </authorList>
    </citation>
    <scope>NUCLEOTIDE SEQUENCE [LARGE SCALE GENOMIC DNA]</scope>
    <source>
        <strain evidence="2 3">NAP PRIS-MGV</strain>
    </source>
</reference>
<dbReference type="AlphaFoldDB" id="A0A2S8G2D3"/>
<comment type="caution">
    <text evidence="2">The sequence shown here is derived from an EMBL/GenBank/DDBJ whole genome shotgun (WGS) entry which is preliminary data.</text>
</comment>